<dbReference type="SUPFAM" id="SSF82931">
    <property type="entry name" value="Tumor suppressor gene product Apc"/>
    <property type="match status" value="1"/>
</dbReference>
<dbReference type="GO" id="GO:0001708">
    <property type="term" value="P:cell fate specification"/>
    <property type="evidence" value="ECO:0007669"/>
    <property type="project" value="TreeGrafter"/>
</dbReference>
<dbReference type="GO" id="GO:0030877">
    <property type="term" value="C:beta-catenin destruction complex"/>
    <property type="evidence" value="ECO:0007669"/>
    <property type="project" value="TreeGrafter"/>
</dbReference>
<dbReference type="Pfam" id="PF05923">
    <property type="entry name" value="APC_r"/>
    <property type="match status" value="7"/>
</dbReference>
<feature type="compositionally biased region" description="Basic and acidic residues" evidence="4">
    <location>
        <begin position="1242"/>
        <end position="1257"/>
    </location>
</feature>
<organism evidence="5 6">
    <name type="scientific">Scylla paramamosain</name>
    <name type="common">Mud crab</name>
    <dbReference type="NCBI Taxonomy" id="85552"/>
    <lineage>
        <taxon>Eukaryota</taxon>
        <taxon>Metazoa</taxon>
        <taxon>Ecdysozoa</taxon>
        <taxon>Arthropoda</taxon>
        <taxon>Crustacea</taxon>
        <taxon>Multicrustacea</taxon>
        <taxon>Malacostraca</taxon>
        <taxon>Eumalacostraca</taxon>
        <taxon>Eucarida</taxon>
        <taxon>Decapoda</taxon>
        <taxon>Pleocyemata</taxon>
        <taxon>Brachyura</taxon>
        <taxon>Eubrachyura</taxon>
        <taxon>Portunoidea</taxon>
        <taxon>Portunidae</taxon>
        <taxon>Portuninae</taxon>
        <taxon>Scylla</taxon>
    </lineage>
</organism>
<accession>A0AAW0TS79</accession>
<feature type="compositionally biased region" description="Polar residues" evidence="4">
    <location>
        <begin position="1946"/>
        <end position="1959"/>
    </location>
</feature>
<evidence type="ECO:0000256" key="3">
    <source>
        <dbReference type="SAM" id="Coils"/>
    </source>
</evidence>
<dbReference type="InterPro" id="IPR009223">
    <property type="entry name" value="APC_rpt"/>
</dbReference>
<dbReference type="FunFam" id="1.25.10.10:FF:000305">
    <property type="entry name" value="Adenomatous polyposis coli"/>
    <property type="match status" value="1"/>
</dbReference>
<feature type="compositionally biased region" description="Basic and acidic residues" evidence="4">
    <location>
        <begin position="1621"/>
        <end position="1635"/>
    </location>
</feature>
<proteinExistence type="inferred from homology"/>
<feature type="region of interest" description="Disordered" evidence="4">
    <location>
        <begin position="1102"/>
        <end position="1168"/>
    </location>
</feature>
<feature type="compositionally biased region" description="Basic and acidic residues" evidence="4">
    <location>
        <begin position="2262"/>
        <end position="2278"/>
    </location>
</feature>
<dbReference type="Pfam" id="PF00514">
    <property type="entry name" value="Arm"/>
    <property type="match status" value="1"/>
</dbReference>
<feature type="compositionally biased region" description="Basic and acidic residues" evidence="4">
    <location>
        <begin position="1963"/>
        <end position="1972"/>
    </location>
</feature>
<feature type="coiled-coil region" evidence="3">
    <location>
        <begin position="272"/>
        <end position="306"/>
    </location>
</feature>
<dbReference type="GO" id="GO:0016477">
    <property type="term" value="P:cell migration"/>
    <property type="evidence" value="ECO:0007669"/>
    <property type="project" value="TreeGrafter"/>
</dbReference>
<dbReference type="GO" id="GO:0005881">
    <property type="term" value="C:cytoplasmic microtubule"/>
    <property type="evidence" value="ECO:0007669"/>
    <property type="project" value="TreeGrafter"/>
</dbReference>
<feature type="region of interest" description="Disordered" evidence="4">
    <location>
        <begin position="423"/>
        <end position="449"/>
    </location>
</feature>
<feature type="compositionally biased region" description="Low complexity" evidence="4">
    <location>
        <begin position="233"/>
        <end position="260"/>
    </location>
</feature>
<feature type="compositionally biased region" description="Polar residues" evidence="4">
    <location>
        <begin position="2251"/>
        <end position="2261"/>
    </location>
</feature>
<keyword evidence="3" id="KW-0175">Coiled coil</keyword>
<dbReference type="GO" id="GO:0090090">
    <property type="term" value="P:negative regulation of canonical Wnt signaling pathway"/>
    <property type="evidence" value="ECO:0007669"/>
    <property type="project" value="TreeGrafter"/>
</dbReference>
<dbReference type="InterPro" id="IPR009240">
    <property type="entry name" value="APC_15aa_rpt"/>
</dbReference>
<protein>
    <recommendedName>
        <fullName evidence="7">Adenomatous polyposis coli protein</fullName>
    </recommendedName>
</protein>
<dbReference type="GO" id="GO:0007399">
    <property type="term" value="P:nervous system development"/>
    <property type="evidence" value="ECO:0007669"/>
    <property type="project" value="TreeGrafter"/>
</dbReference>
<dbReference type="GO" id="GO:0007389">
    <property type="term" value="P:pattern specification process"/>
    <property type="evidence" value="ECO:0007669"/>
    <property type="project" value="TreeGrafter"/>
</dbReference>
<feature type="compositionally biased region" description="Low complexity" evidence="4">
    <location>
        <begin position="1993"/>
        <end position="2014"/>
    </location>
</feature>
<feature type="compositionally biased region" description="Polar residues" evidence="4">
    <location>
        <begin position="1476"/>
        <end position="1487"/>
    </location>
</feature>
<feature type="region of interest" description="Disordered" evidence="4">
    <location>
        <begin position="1605"/>
        <end position="1783"/>
    </location>
</feature>
<feature type="compositionally biased region" description="Pro residues" evidence="4">
    <location>
        <begin position="1552"/>
        <end position="1574"/>
    </location>
</feature>
<feature type="region of interest" description="Disordered" evidence="4">
    <location>
        <begin position="1"/>
        <end position="45"/>
    </location>
</feature>
<dbReference type="GO" id="GO:0008013">
    <property type="term" value="F:beta-catenin binding"/>
    <property type="evidence" value="ECO:0007669"/>
    <property type="project" value="InterPro"/>
</dbReference>
<evidence type="ECO:0008006" key="7">
    <source>
        <dbReference type="Google" id="ProtNLM"/>
    </source>
</evidence>
<feature type="region of interest" description="Disordered" evidence="4">
    <location>
        <begin position="2537"/>
        <end position="2750"/>
    </location>
</feature>
<feature type="compositionally biased region" description="Acidic residues" evidence="4">
    <location>
        <begin position="2212"/>
        <end position="2232"/>
    </location>
</feature>
<feature type="compositionally biased region" description="Low complexity" evidence="4">
    <location>
        <begin position="1416"/>
        <end position="1429"/>
    </location>
</feature>
<feature type="compositionally biased region" description="Low complexity" evidence="4">
    <location>
        <begin position="1833"/>
        <end position="1845"/>
    </location>
</feature>
<dbReference type="PANTHER" id="PTHR12607:SF12">
    <property type="entry name" value="APC-LIKE, ISOFORM A-RELATED"/>
    <property type="match status" value="1"/>
</dbReference>
<feature type="compositionally biased region" description="Polar residues" evidence="4">
    <location>
        <begin position="1733"/>
        <end position="1744"/>
    </location>
</feature>
<dbReference type="InterPro" id="IPR026818">
    <property type="entry name" value="Apc_fam"/>
</dbReference>
<dbReference type="SUPFAM" id="SSF48371">
    <property type="entry name" value="ARM repeat"/>
    <property type="match status" value="1"/>
</dbReference>
<feature type="compositionally biased region" description="Polar residues" evidence="4">
    <location>
        <begin position="2302"/>
        <end position="2320"/>
    </location>
</feature>
<dbReference type="Proteomes" id="UP001487740">
    <property type="component" value="Unassembled WGS sequence"/>
</dbReference>
<dbReference type="InterPro" id="IPR016024">
    <property type="entry name" value="ARM-type_fold"/>
</dbReference>
<dbReference type="Gene3D" id="1.10.287.450">
    <property type="entry name" value="Helix hairpin bin"/>
    <property type="match status" value="1"/>
</dbReference>
<evidence type="ECO:0000256" key="4">
    <source>
        <dbReference type="SAM" id="MobiDB-lite"/>
    </source>
</evidence>
<dbReference type="EMBL" id="JARAKH010000025">
    <property type="protein sequence ID" value="KAK8390634.1"/>
    <property type="molecule type" value="Genomic_DNA"/>
</dbReference>
<feature type="compositionally biased region" description="Basic and acidic residues" evidence="4">
    <location>
        <begin position="1446"/>
        <end position="1463"/>
    </location>
</feature>
<feature type="region of interest" description="Disordered" evidence="4">
    <location>
        <begin position="2088"/>
        <end position="2320"/>
    </location>
</feature>
<feature type="region of interest" description="Disordered" evidence="4">
    <location>
        <begin position="1242"/>
        <end position="1309"/>
    </location>
</feature>
<feature type="region of interest" description="Disordered" evidence="4">
    <location>
        <begin position="372"/>
        <end position="394"/>
    </location>
</feature>
<feature type="region of interest" description="Disordered" evidence="4">
    <location>
        <begin position="1811"/>
        <end position="1845"/>
    </location>
</feature>
<dbReference type="PANTHER" id="PTHR12607">
    <property type="entry name" value="ADENOMATOUS POLYPOSIS COLI PROTEIN FAMILY"/>
    <property type="match status" value="1"/>
</dbReference>
<feature type="compositionally biased region" description="Basic and acidic residues" evidence="4">
    <location>
        <begin position="1682"/>
        <end position="1710"/>
    </location>
</feature>
<dbReference type="GO" id="GO:0008017">
    <property type="term" value="F:microtubule binding"/>
    <property type="evidence" value="ECO:0007669"/>
    <property type="project" value="TreeGrafter"/>
</dbReference>
<feature type="compositionally biased region" description="Basic and acidic residues" evidence="4">
    <location>
        <begin position="2724"/>
        <end position="2733"/>
    </location>
</feature>
<feature type="region of interest" description="Disordered" evidence="4">
    <location>
        <begin position="59"/>
        <end position="83"/>
    </location>
</feature>
<dbReference type="Pfam" id="PF18797">
    <property type="entry name" value="APC_rep"/>
    <property type="match status" value="1"/>
</dbReference>
<dbReference type="Pfam" id="PF11414">
    <property type="entry name" value="Suppressor_APC"/>
    <property type="match status" value="1"/>
</dbReference>
<feature type="compositionally biased region" description="Basic and acidic residues" evidence="4">
    <location>
        <begin position="2015"/>
        <end position="2024"/>
    </location>
</feature>
<feature type="compositionally biased region" description="Basic and acidic residues" evidence="4">
    <location>
        <begin position="431"/>
        <end position="440"/>
    </location>
</feature>
<comment type="similarity">
    <text evidence="1">Belongs to the adenomatous polyposis coli (APC) family.</text>
</comment>
<feature type="compositionally biased region" description="Polar residues" evidence="4">
    <location>
        <begin position="1102"/>
        <end position="1125"/>
    </location>
</feature>
<dbReference type="GO" id="GO:0016055">
    <property type="term" value="P:Wnt signaling pathway"/>
    <property type="evidence" value="ECO:0007669"/>
    <property type="project" value="UniProtKB-KW"/>
</dbReference>
<dbReference type="InterPro" id="IPR041257">
    <property type="entry name" value="APC_rep"/>
</dbReference>
<dbReference type="InterPro" id="IPR026831">
    <property type="entry name" value="APC_dom"/>
</dbReference>
<feature type="compositionally biased region" description="Basic and acidic residues" evidence="4">
    <location>
        <begin position="1488"/>
        <end position="1499"/>
    </location>
</feature>
<sequence length="2750" mass="298266">MSGPGGGSAPLSPARPPPCLPLGLPRPPASRPKQPSLQHQVGELEAKAATMRTVLSQLVDADKDVDTEGTGDPGGGDLTSSVCDSPPPLPSLIFDTPMSHVTPALLGSDPDLSHPNVYRCGSPHPLTANTSLSGLVFNNNFGLANDNNNMTATTTTTTTTAANDYLDNLELPDCNSNTEYCPGELRYSSPHTSRPVSRASSQASLPSSTSSHLPRRSQSSHTPPRGNRRCLRQTRSASRGSRTGSGGSLNLPGGLSTSSLNLDSQEDVATLILTLRKERSRLLQEIEAEEEERAWFYSQLENLNQQLRRSTTDNDACERWRVEGEVCRLQEALGQRLGSTAMIMRRRDHRLHTINTIEKTIQKLQQDSLRTHHNNHLNGNDQDPQRAASPQAHHPTDIMDAVNANQLQDEDATADDISEIPEMDSLQSDPVPHHPAERMQPKGRPRIYPLESCRQPSRLYCVVPGPLRRRYGTPAPASMGMPYKNNNQEVPGIMATSSVTNRRAQSTQQLLTNKVEMVYGLLSMFSSGDRDDMSRTLLAMSSSPDSCVAMRQSGCLPLLIQLLHGGDGDVAPTRETRLRAAQALHNIVHSHPDDKRGRREARVLRLLEQIRDYSDYLYERLERTSAGRGPLLEDDMDRHPCPAMAALMKLSFDEDHRHAMCTLGGLHAIAELIRRDHEGHGSTTSDQYCITLRRYAGMALTNLTFGDGTNKALLSTPPSEDLRQVTASVLRNLSWRADGGSKASLRDVGAVAILMQAALSARKESTLKVILSAVWNLSAHCSINKAEICAVDGALAFICSTLTYKSQSKTLAIVENGGGILRNISSHIAVREDLRQVLREHNTLSTLLGQLRSPSLTVVSNACGTLWNLSARCSQDQRMLWELGAVPMLRSLINSKHKMISMGSSAALKNLLQARPEGMSLTDPRHGMGLPSLQARKQKALEQELDPSLSETCDNIETSPRSSPTHPQGTDPHFYGQPGDATQYYPGPRPMFHSLGAQYMRSESRDSISSTHSDNSHDRMRQILMRHQQAGREGIGEAGRPLDLSLRSMAPPSHCVPDIAHMSQEELQRHLESKDFNTSADEIFAARVRGAKEVFASQSNEALPFNNGLSSSTSEATRNGSFSGASPQPPFSPRRRPSTTAEEDRSTAGRTFVNGKQQQQQQQQPHNEVHYNYYSKYVNYSRNLAEVDIENDSQDEPLNYSLKCGTGTTLKTPTNESMASMTQSVERPVPQIDNYVVERRAEARKAEPHTEAKREPESFGSYTETDLDQPTNFSLRYSEERDSDEAALYRRPPKPPPEPAAQFFEPSVHDDSVKTYYTEGTPYETPYNFSTANSMTDLREPAIKEIEREGAAGASSSEKKKEKKGKAEELENIEDDGRDTLEPLPSQPGPPGKSGLSSGMMTPDKPVTYCVEGTPVSLSRFSSVSSLTSGEINANNARDGLLGDLAEDRGHKPQVTVEEKKGAQEGAGEEIEDATQDGSHTPSSQQLERPEGKSVHYEETPLMFSRATSVSSLSSFEVQSIHDDRSSVVSDFSRFTSGAISPSDLPDSPNHTVPPSPKRSRPPSQPFKPPPAQIPGPRTSTGVFSEAPRAFVEEGTPVEFSRATSLSSLTIDDDLPVVDDGVPRDRLRGDGKDSSETTTGSEASLSAARGPVGVRGRVSTSIPRLGQERGGLSPVAREAEEEGVREGAKERGEARSREHSGTRSSTHTDSESEDLLAECISSGMPDNTRRNKQQFSGRGSSRIAQPSPRPRGSGIPVVKASNLPTQIPSGPAHSHAQQGVGGGVWGGDTLRTYCTEDTPASISHAASISDLSTLSIPGEEPRKERHASGQRPSLNDSGDNSSDNDNLLEQCIQSAMPKARPGAKVKEVKLGVGVKRHGTGHLCAHGATPAGPPLASPRHSPHHRPVPVARVTPAVKVGGTRISPRPALQEDSAGDQMRMWATEGTPATFSRADSLSSLSCDDEGNRASRDTSPRPLASPHSQAPQSPQPQSQPPRARTPGSPRSRRSQQAQSRGQEIDGEKEVPRQFAVEGTPGVISRHSSLSSIEGEEESAIVQAPSAQQAGSVRNYGVEDTPVCFSRNSSLSSLSVESFGEETTPTEQALLQQCISQGMPKSKSDLESHSRRRRRGGSRIPAPSSRSPARLVPGVPIQRLTLCRDEQPAQPKNAGATAAAADSVDADAAMPTADVESSKLHTDSEQSEKNERAQRHIKEEDFEDREEDDESVADYTEADSEVTATTAEMCQPHSDMTSEDSAPTVQDQLATEKEAVQEETEPRVSDESAEGMGSSPDDKPSWVEPRNSTDKSSPSDGRGSDTSVTASMSESGFLAMEAMKVARAVAGEAKLLSSDETSHMSQSITSAASDACIDNIKPPSAMGSLASMSNSLTNSTEEPRARTNNRRLECRHTRRMPEMVRRALGEQDYGSTENMASMVSSCHSNVDNIPPPSMMDDDMENSMISVASITSEVAEQRDSPPSPPADHTAMVAAPARQLAAIFQQEALNAASTLTLTGGDEASTYQEITDITEHEETVGPASDTELAADDLPVDVPDLPQDGFSSPRCGSAHASPNRQGTPRARRHLPKDRYRTFTRGDGEVSSDATPSQDTDTTLVEVLPSSPFATRTAKQRRQEDSERFRTRTISSSEGTVEALPTDPVPTGDKGSDKISPKKSPKNRRLQDPSRFQTHTISPAQISPEAAPEVPPVRTGDADGAPASPPKVQGKQNIKQRRQEDRERYQTRTIEVPLADITPETRA</sequence>
<feature type="compositionally biased region" description="Low complexity" evidence="4">
    <location>
        <begin position="197"/>
        <end position="221"/>
    </location>
</feature>
<feature type="compositionally biased region" description="Polar residues" evidence="4">
    <location>
        <begin position="2378"/>
        <end position="2388"/>
    </location>
</feature>
<feature type="compositionally biased region" description="Polar residues" evidence="4">
    <location>
        <begin position="1260"/>
        <end position="1275"/>
    </location>
</feature>
<feature type="compositionally biased region" description="Basic and acidic residues" evidence="4">
    <location>
        <begin position="2624"/>
        <end position="2633"/>
    </location>
</feature>
<dbReference type="Pfam" id="PF05972">
    <property type="entry name" value="APC_15aa"/>
    <property type="match status" value="1"/>
</dbReference>
<feature type="region of interest" description="Disordered" evidence="4">
    <location>
        <begin position="1513"/>
        <end position="1587"/>
    </location>
</feature>
<comment type="caution">
    <text evidence="5">The sequence shown here is derived from an EMBL/GenBank/DDBJ whole genome shotgun (WGS) entry which is preliminary data.</text>
</comment>
<feature type="compositionally biased region" description="Basic and acidic residues" evidence="4">
    <location>
        <begin position="2580"/>
        <end position="2591"/>
    </location>
</feature>
<feature type="compositionally biased region" description="Polar residues" evidence="4">
    <location>
        <begin position="2093"/>
        <end position="2108"/>
    </location>
</feature>
<feature type="compositionally biased region" description="Low complexity" evidence="4">
    <location>
        <begin position="2166"/>
        <end position="2181"/>
    </location>
</feature>
<feature type="compositionally biased region" description="Pro residues" evidence="4">
    <location>
        <begin position="13"/>
        <end position="30"/>
    </location>
</feature>
<dbReference type="GO" id="GO:0016342">
    <property type="term" value="C:catenin complex"/>
    <property type="evidence" value="ECO:0007669"/>
    <property type="project" value="TreeGrafter"/>
</dbReference>
<dbReference type="InterPro" id="IPR011989">
    <property type="entry name" value="ARM-like"/>
</dbReference>
<evidence type="ECO:0000313" key="5">
    <source>
        <dbReference type="EMBL" id="KAK8390634.1"/>
    </source>
</evidence>
<feature type="compositionally biased region" description="Basic and acidic residues" evidence="4">
    <location>
        <begin position="1357"/>
        <end position="1369"/>
    </location>
</feature>
<feature type="region of interest" description="Disordered" evidence="4">
    <location>
        <begin position="1946"/>
        <end position="2064"/>
    </location>
</feature>
<feature type="region of interest" description="Disordered" evidence="4">
    <location>
        <begin position="2374"/>
        <end position="2399"/>
    </location>
</feature>
<name>A0AAW0TS79_SCYPA</name>
<feature type="region of interest" description="Disordered" evidence="4">
    <location>
        <begin position="937"/>
        <end position="994"/>
    </location>
</feature>
<dbReference type="InterPro" id="IPR000225">
    <property type="entry name" value="Armadillo"/>
</dbReference>
<evidence type="ECO:0000313" key="6">
    <source>
        <dbReference type="Proteomes" id="UP001487740"/>
    </source>
</evidence>
<feature type="region of interest" description="Disordered" evidence="4">
    <location>
        <begin position="185"/>
        <end position="260"/>
    </location>
</feature>
<keyword evidence="2" id="KW-0879">Wnt signaling pathway</keyword>
<feature type="region of interest" description="Disordered" evidence="4">
    <location>
        <begin position="1348"/>
        <end position="1500"/>
    </location>
</feature>
<feature type="compositionally biased region" description="Basic and acidic residues" evidence="4">
    <location>
        <begin position="2188"/>
        <end position="2211"/>
    </location>
</feature>
<feature type="compositionally biased region" description="Polar residues" evidence="4">
    <location>
        <begin position="949"/>
        <end position="968"/>
    </location>
</feature>
<feature type="compositionally biased region" description="Polar residues" evidence="4">
    <location>
        <begin position="2677"/>
        <end position="2688"/>
    </location>
</feature>
<evidence type="ECO:0000256" key="1">
    <source>
        <dbReference type="ARBA" id="ARBA00009051"/>
    </source>
</evidence>
<dbReference type="Gene3D" id="1.25.10.10">
    <property type="entry name" value="Leucine-rich Repeat Variant"/>
    <property type="match status" value="1"/>
</dbReference>
<evidence type="ECO:0000256" key="2">
    <source>
        <dbReference type="ARBA" id="ARBA00022687"/>
    </source>
</evidence>
<gene>
    <name evidence="5" type="ORF">O3P69_010378</name>
</gene>
<feature type="compositionally biased region" description="Polar residues" evidence="4">
    <location>
        <begin position="2595"/>
        <end position="2606"/>
    </location>
</feature>
<dbReference type="SMART" id="SM00185">
    <property type="entry name" value="ARM"/>
    <property type="match status" value="6"/>
</dbReference>
<dbReference type="GO" id="GO:0007026">
    <property type="term" value="P:negative regulation of microtubule depolymerization"/>
    <property type="evidence" value="ECO:0007669"/>
    <property type="project" value="TreeGrafter"/>
</dbReference>
<feature type="compositionally biased region" description="Basic and acidic residues" evidence="4">
    <location>
        <begin position="2389"/>
        <end position="2399"/>
    </location>
</feature>
<reference evidence="5 6" key="1">
    <citation type="submission" date="2023-03" db="EMBL/GenBank/DDBJ databases">
        <title>High-quality genome of Scylla paramamosain provides insights in environmental adaptation.</title>
        <authorList>
            <person name="Zhang L."/>
        </authorList>
    </citation>
    <scope>NUCLEOTIDE SEQUENCE [LARGE SCALE GENOMIC DNA]</scope>
    <source>
        <strain evidence="5">LZ_2023a</strain>
        <tissue evidence="5">Muscle</tissue>
    </source>
</reference>
<feature type="compositionally biased region" description="Low complexity" evidence="4">
    <location>
        <begin position="2130"/>
        <end position="2142"/>
    </location>
</feature>
<keyword evidence="6" id="KW-1185">Reference proteome</keyword>
<dbReference type="GO" id="GO:0045295">
    <property type="term" value="F:gamma-catenin binding"/>
    <property type="evidence" value="ECO:0007669"/>
    <property type="project" value="TreeGrafter"/>
</dbReference>